<accession>X0SD71</accession>
<sequence length="71" mass="8233">MRDFQILRYCGDESTAPAMLRLWCLGWLDMLRGFIRVVSLGALDSDAKIWFLARTKLTTTRYARPKNLPVL</sequence>
<evidence type="ECO:0000313" key="1">
    <source>
        <dbReference type="EMBL" id="GAF73877.1"/>
    </source>
</evidence>
<name>X0SD71_9ZZZZ</name>
<dbReference type="EMBL" id="BARS01001594">
    <property type="protein sequence ID" value="GAF73877.1"/>
    <property type="molecule type" value="Genomic_DNA"/>
</dbReference>
<protein>
    <submittedName>
        <fullName evidence="1">Uncharacterized protein</fullName>
    </submittedName>
</protein>
<dbReference type="AlphaFoldDB" id="X0SD71"/>
<gene>
    <name evidence="1" type="ORF">S01H1_03040</name>
</gene>
<comment type="caution">
    <text evidence="1">The sequence shown here is derived from an EMBL/GenBank/DDBJ whole genome shotgun (WGS) entry which is preliminary data.</text>
</comment>
<organism evidence="1">
    <name type="scientific">marine sediment metagenome</name>
    <dbReference type="NCBI Taxonomy" id="412755"/>
    <lineage>
        <taxon>unclassified sequences</taxon>
        <taxon>metagenomes</taxon>
        <taxon>ecological metagenomes</taxon>
    </lineage>
</organism>
<reference evidence="1" key="1">
    <citation type="journal article" date="2014" name="Front. Microbiol.">
        <title>High frequency of phylogenetically diverse reductive dehalogenase-homologous genes in deep subseafloor sedimentary metagenomes.</title>
        <authorList>
            <person name="Kawai M."/>
            <person name="Futagami T."/>
            <person name="Toyoda A."/>
            <person name="Takaki Y."/>
            <person name="Nishi S."/>
            <person name="Hori S."/>
            <person name="Arai W."/>
            <person name="Tsubouchi T."/>
            <person name="Morono Y."/>
            <person name="Uchiyama I."/>
            <person name="Ito T."/>
            <person name="Fujiyama A."/>
            <person name="Inagaki F."/>
            <person name="Takami H."/>
        </authorList>
    </citation>
    <scope>NUCLEOTIDE SEQUENCE</scope>
    <source>
        <strain evidence="1">Expedition CK06-06</strain>
    </source>
</reference>
<proteinExistence type="predicted"/>